<dbReference type="InterPro" id="IPR006531">
    <property type="entry name" value="Gp5/Vgr_OB"/>
</dbReference>
<dbReference type="Gene3D" id="2.40.50.230">
    <property type="entry name" value="Gp5 N-terminal domain"/>
    <property type="match status" value="1"/>
</dbReference>
<dbReference type="EMBL" id="SSMQ01000090">
    <property type="protein sequence ID" value="TKC96358.1"/>
    <property type="molecule type" value="Genomic_DNA"/>
</dbReference>
<dbReference type="NCBIfam" id="TIGR01646">
    <property type="entry name" value="vgr_GE"/>
    <property type="match status" value="1"/>
</dbReference>
<dbReference type="InterPro" id="IPR006533">
    <property type="entry name" value="T6SS_Vgr_RhsGE"/>
</dbReference>
<evidence type="ECO:0000256" key="4">
    <source>
        <dbReference type="SAM" id="MobiDB-lite"/>
    </source>
</evidence>
<feature type="region of interest" description="Disordered" evidence="4">
    <location>
        <begin position="272"/>
        <end position="296"/>
    </location>
</feature>
<proteinExistence type="inferred from homology"/>
<dbReference type="InterPro" id="IPR050708">
    <property type="entry name" value="T6SS_VgrG/RHS"/>
</dbReference>
<dbReference type="Gene3D" id="3.55.50.10">
    <property type="entry name" value="Baseplate protein-like domains"/>
    <property type="match status" value="1"/>
</dbReference>
<dbReference type="Pfam" id="PF04717">
    <property type="entry name" value="Phage_base_V"/>
    <property type="match status" value="1"/>
</dbReference>
<evidence type="ECO:0000256" key="3">
    <source>
        <dbReference type="ARBA" id="ARBA00022525"/>
    </source>
</evidence>
<evidence type="ECO:0000313" key="8">
    <source>
        <dbReference type="Proteomes" id="UP000309215"/>
    </source>
</evidence>
<feature type="domain" description="Gp5/Type VI secretion system Vgr C-terminal trimerisation" evidence="6">
    <location>
        <begin position="486"/>
        <end position="577"/>
    </location>
</feature>
<dbReference type="Pfam" id="PF05954">
    <property type="entry name" value="Phage_GPD"/>
    <property type="match status" value="1"/>
</dbReference>
<dbReference type="Gene3D" id="4.10.220.110">
    <property type="match status" value="1"/>
</dbReference>
<dbReference type="SUPFAM" id="SSF69279">
    <property type="entry name" value="Phage tail proteins"/>
    <property type="match status" value="2"/>
</dbReference>
<dbReference type="AlphaFoldDB" id="A0A4U1IR66"/>
<dbReference type="PANTHER" id="PTHR32305:SF15">
    <property type="entry name" value="PROTEIN RHSA-RELATED"/>
    <property type="match status" value="1"/>
</dbReference>
<dbReference type="Proteomes" id="UP000309215">
    <property type="component" value="Unassembled WGS sequence"/>
</dbReference>
<dbReference type="RefSeq" id="WP_136935530.1">
    <property type="nucleotide sequence ID" value="NZ_SSMQ01000090.1"/>
</dbReference>
<evidence type="ECO:0000256" key="2">
    <source>
        <dbReference type="ARBA" id="ARBA00005558"/>
    </source>
</evidence>
<dbReference type="PANTHER" id="PTHR32305">
    <property type="match status" value="1"/>
</dbReference>
<keyword evidence="3" id="KW-0964">Secreted</keyword>
<gene>
    <name evidence="7" type="primary">tssI</name>
    <name evidence="7" type="ORF">E8A74_45975</name>
</gene>
<protein>
    <submittedName>
        <fullName evidence="7">Type VI secretion system tip protein VgrG</fullName>
    </submittedName>
</protein>
<organism evidence="7 8">
    <name type="scientific">Polyangium fumosum</name>
    <dbReference type="NCBI Taxonomy" id="889272"/>
    <lineage>
        <taxon>Bacteria</taxon>
        <taxon>Pseudomonadati</taxon>
        <taxon>Myxococcota</taxon>
        <taxon>Polyangia</taxon>
        <taxon>Polyangiales</taxon>
        <taxon>Polyangiaceae</taxon>
        <taxon>Polyangium</taxon>
    </lineage>
</organism>
<accession>A0A4U1IR66</accession>
<evidence type="ECO:0000259" key="5">
    <source>
        <dbReference type="Pfam" id="PF04717"/>
    </source>
</evidence>
<evidence type="ECO:0000256" key="1">
    <source>
        <dbReference type="ARBA" id="ARBA00004613"/>
    </source>
</evidence>
<dbReference type="InterPro" id="IPR017847">
    <property type="entry name" value="T6SS_RhsGE_Vgr_subset"/>
</dbReference>
<name>A0A4U1IR66_9BACT</name>
<sequence>MVMFAPAEASRPNLQLEVASGDTLDVRKFQVTERVSDLFEVRLVALSPNPEIDFDAVLGREATFTLSRNQLLATAYRTWGGICHHIQQVETEEAGLSTYELVIVPKLWFLTQRRNHRMFQQLSDLDVVLQLLREWGIEPVQKVDAATYKKRKYRVQYGESDYAFLCRLLEDAGITFYFDQQGETTVLVLHDAPQDNPTREPSVRFVDKPMVDKDLEFVTEVRVGQRTRPGKYTIFDHDYRRPANYKLMGTHAEGEAFEQQMERFHYVPGASLFRTDGREPTPSADDKGAARHDEGEAKRIAKIRLEAKRAEARKATFRTNLVELRPGTVMRVVDHPRRELSNRLLVVHSTYEGTSYGEWVHRLETRSAEIPYRPPLVTPKPKVSGVESATVVGPAGEEIHTDEFGRVRVHFHWDRESQMNQDSSCWIHVSQSWGGAGYGGVQLPRIGQEVIVDFLGGDPDRPIIVGRVFTNLQKVPYPLPANKTQSGLRSASSPATGGYNELMFEDAAGRELMRLQAEKDFTGLVKHDLRMNIQNDRTHNVGNNDAESVVGEQTVKVAKKRTVRVKLDQQHQVGENILVQSVNGVSTHLSKQAIRLFSEMIILSTSPDSFIVISQSGITIQSPIVQINPGMLRVPNPPQPAAIEDATAVTGYIGAP</sequence>
<dbReference type="OrthoDB" id="5479878at2"/>
<dbReference type="SUPFAM" id="SSF69255">
    <property type="entry name" value="gp5 N-terminal domain-like"/>
    <property type="match status" value="1"/>
</dbReference>
<dbReference type="Pfam" id="PF22178">
    <property type="entry name" value="Gp5_trimer_C"/>
    <property type="match status" value="1"/>
</dbReference>
<dbReference type="InterPro" id="IPR054030">
    <property type="entry name" value="Gp5_Vgr_C"/>
</dbReference>
<comment type="subcellular location">
    <subcellularLocation>
        <location evidence="1">Secreted</location>
    </subcellularLocation>
</comment>
<feature type="compositionally biased region" description="Basic and acidic residues" evidence="4">
    <location>
        <begin position="275"/>
        <end position="296"/>
    </location>
</feature>
<comment type="caution">
    <text evidence="7">The sequence shown here is derived from an EMBL/GenBank/DDBJ whole genome shotgun (WGS) entry which is preliminary data.</text>
</comment>
<dbReference type="NCBIfam" id="TIGR03361">
    <property type="entry name" value="VI_Rhs_Vgr"/>
    <property type="match status" value="1"/>
</dbReference>
<keyword evidence="8" id="KW-1185">Reference proteome</keyword>
<feature type="domain" description="Gp5/Type VI secretion system Vgr protein OB-fold" evidence="5">
    <location>
        <begin position="401"/>
        <end position="469"/>
    </location>
</feature>
<dbReference type="InterPro" id="IPR037026">
    <property type="entry name" value="Vgr_OB-fold_dom_sf"/>
</dbReference>
<dbReference type="Gene3D" id="2.30.110.50">
    <property type="match status" value="1"/>
</dbReference>
<reference evidence="7 8" key="1">
    <citation type="submission" date="2019-04" db="EMBL/GenBank/DDBJ databases">
        <authorList>
            <person name="Li Y."/>
            <person name="Wang J."/>
        </authorList>
    </citation>
    <scope>NUCLEOTIDE SEQUENCE [LARGE SCALE GENOMIC DNA]</scope>
    <source>
        <strain evidence="7 8">DSM 14668</strain>
    </source>
</reference>
<evidence type="ECO:0000259" key="6">
    <source>
        <dbReference type="Pfam" id="PF22178"/>
    </source>
</evidence>
<dbReference type="GO" id="GO:0005576">
    <property type="term" value="C:extracellular region"/>
    <property type="evidence" value="ECO:0007669"/>
    <property type="project" value="UniProtKB-SubCell"/>
</dbReference>
<comment type="similarity">
    <text evidence="2">Belongs to the VgrG protein family.</text>
</comment>
<evidence type="ECO:0000313" key="7">
    <source>
        <dbReference type="EMBL" id="TKC96358.1"/>
    </source>
</evidence>
<dbReference type="SUPFAM" id="SSF69349">
    <property type="entry name" value="Phage fibre proteins"/>
    <property type="match status" value="1"/>
</dbReference>